<protein>
    <recommendedName>
        <fullName evidence="9">TRAP transporter small permease protein</fullName>
    </recommendedName>
</protein>
<keyword evidence="6 9" id="KW-1133">Transmembrane helix</keyword>
<comment type="function">
    <text evidence="9">Part of the tripartite ATP-independent periplasmic (TRAP) transport system.</text>
</comment>
<evidence type="ECO:0000259" key="10">
    <source>
        <dbReference type="Pfam" id="PF04290"/>
    </source>
</evidence>
<comment type="caution">
    <text evidence="11">The sequence shown here is derived from an EMBL/GenBank/DDBJ whole genome shotgun (WGS) entry which is preliminary data.</text>
</comment>
<dbReference type="InterPro" id="IPR055348">
    <property type="entry name" value="DctQ"/>
</dbReference>
<dbReference type="PANTHER" id="PTHR35011">
    <property type="entry name" value="2,3-DIKETO-L-GULONATE TRAP TRANSPORTER SMALL PERMEASE PROTEIN YIAM"/>
    <property type="match status" value="1"/>
</dbReference>
<evidence type="ECO:0000256" key="5">
    <source>
        <dbReference type="ARBA" id="ARBA00022692"/>
    </source>
</evidence>
<evidence type="ECO:0000256" key="7">
    <source>
        <dbReference type="ARBA" id="ARBA00023136"/>
    </source>
</evidence>
<comment type="subunit">
    <text evidence="9">The complex comprises the extracytoplasmic solute receptor protein and the two transmembrane proteins.</text>
</comment>
<dbReference type="Proteomes" id="UP000436694">
    <property type="component" value="Unassembled WGS sequence"/>
</dbReference>
<dbReference type="GO" id="GO:0015740">
    <property type="term" value="P:C4-dicarboxylate transport"/>
    <property type="evidence" value="ECO:0007669"/>
    <property type="project" value="TreeGrafter"/>
</dbReference>
<dbReference type="InterPro" id="IPR007387">
    <property type="entry name" value="TRAP_DctQ"/>
</dbReference>
<evidence type="ECO:0000256" key="1">
    <source>
        <dbReference type="ARBA" id="ARBA00004429"/>
    </source>
</evidence>
<feature type="domain" description="Tripartite ATP-independent periplasmic transporters DctQ component" evidence="10">
    <location>
        <begin position="32"/>
        <end position="162"/>
    </location>
</feature>
<keyword evidence="7 9" id="KW-0472">Membrane</keyword>
<accession>A0A844AWD3</accession>
<evidence type="ECO:0000256" key="8">
    <source>
        <dbReference type="ARBA" id="ARBA00038436"/>
    </source>
</evidence>
<dbReference type="EMBL" id="WIXK01000012">
    <property type="protein sequence ID" value="MQY44197.1"/>
    <property type="molecule type" value="Genomic_DNA"/>
</dbReference>
<dbReference type="RefSeq" id="WP_153549094.1">
    <property type="nucleotide sequence ID" value="NZ_WIXK01000012.1"/>
</dbReference>
<organism evidence="11 12">
    <name type="scientific">Tritonibacter aquimaris</name>
    <dbReference type="NCBI Taxonomy" id="2663379"/>
    <lineage>
        <taxon>Bacteria</taxon>
        <taxon>Pseudomonadati</taxon>
        <taxon>Pseudomonadota</taxon>
        <taxon>Alphaproteobacteria</taxon>
        <taxon>Rhodobacterales</taxon>
        <taxon>Paracoccaceae</taxon>
        <taxon>Tritonibacter</taxon>
    </lineage>
</organism>
<feature type="transmembrane region" description="Helical" evidence="9">
    <location>
        <begin position="93"/>
        <end position="114"/>
    </location>
</feature>
<evidence type="ECO:0000313" key="11">
    <source>
        <dbReference type="EMBL" id="MQY44197.1"/>
    </source>
</evidence>
<comment type="similarity">
    <text evidence="8 9">Belongs to the TRAP transporter small permease family.</text>
</comment>
<keyword evidence="5 9" id="KW-0812">Transmembrane</keyword>
<gene>
    <name evidence="11" type="ORF">GG681_16240</name>
</gene>
<feature type="transmembrane region" description="Helical" evidence="9">
    <location>
        <begin position="141"/>
        <end position="161"/>
    </location>
</feature>
<evidence type="ECO:0000256" key="9">
    <source>
        <dbReference type="RuleBase" id="RU369079"/>
    </source>
</evidence>
<dbReference type="AlphaFoldDB" id="A0A844AWD3"/>
<dbReference type="GO" id="GO:0022857">
    <property type="term" value="F:transmembrane transporter activity"/>
    <property type="evidence" value="ECO:0007669"/>
    <property type="project" value="UniProtKB-UniRule"/>
</dbReference>
<evidence type="ECO:0000256" key="2">
    <source>
        <dbReference type="ARBA" id="ARBA00022448"/>
    </source>
</evidence>
<evidence type="ECO:0000256" key="3">
    <source>
        <dbReference type="ARBA" id="ARBA00022475"/>
    </source>
</evidence>
<reference evidence="11 12" key="1">
    <citation type="submission" date="2019-10" db="EMBL/GenBank/DDBJ databases">
        <title>Epibacterium sp. nov., isolated from seawater.</title>
        <authorList>
            <person name="Zhang X."/>
            <person name="Li N."/>
        </authorList>
    </citation>
    <scope>NUCLEOTIDE SEQUENCE [LARGE SCALE GENOMIC DNA]</scope>
    <source>
        <strain evidence="11 12">SM1969</strain>
    </source>
</reference>
<comment type="subcellular location">
    <subcellularLocation>
        <location evidence="1 9">Cell inner membrane</location>
        <topology evidence="1 9">Multi-pass membrane protein</topology>
    </subcellularLocation>
</comment>
<comment type="caution">
    <text evidence="9">Lacks conserved residue(s) required for the propagation of feature annotation.</text>
</comment>
<feature type="transmembrane region" description="Helical" evidence="9">
    <location>
        <begin position="12"/>
        <end position="34"/>
    </location>
</feature>
<keyword evidence="3" id="KW-1003">Cell membrane</keyword>
<proteinExistence type="inferred from homology"/>
<dbReference type="Pfam" id="PF04290">
    <property type="entry name" value="DctQ"/>
    <property type="match status" value="1"/>
</dbReference>
<keyword evidence="12" id="KW-1185">Reference proteome</keyword>
<keyword evidence="2 9" id="KW-0813">Transport</keyword>
<keyword evidence="4 9" id="KW-0997">Cell inner membrane</keyword>
<name>A0A844AWD3_9RHOB</name>
<evidence type="ECO:0000313" key="12">
    <source>
        <dbReference type="Proteomes" id="UP000436694"/>
    </source>
</evidence>
<dbReference type="PANTHER" id="PTHR35011:SF10">
    <property type="entry name" value="TRAP TRANSPORTER SMALL PERMEASE PROTEIN"/>
    <property type="match status" value="1"/>
</dbReference>
<evidence type="ECO:0000256" key="6">
    <source>
        <dbReference type="ARBA" id="ARBA00022989"/>
    </source>
</evidence>
<evidence type="ECO:0000256" key="4">
    <source>
        <dbReference type="ARBA" id="ARBA00022519"/>
    </source>
</evidence>
<dbReference type="GO" id="GO:0005886">
    <property type="term" value="C:plasma membrane"/>
    <property type="evidence" value="ECO:0007669"/>
    <property type="project" value="UniProtKB-SubCell"/>
</dbReference>
<sequence>MSDFFNRFSKVVDAISELFGIVAGWMFFAVGIFVAYEVFMRYVLISPTVWVDEVARIFQVWATFGATAYVLKHRQHIIIDLTFRDVNSLHRRIVETFSMLVIVGFGAVAAKYGWDLWLKSTLAGHTTDSYLAVPKAFTQSAIWVGFGLLALQALAEIYKVWTGQANLQRSELGGH</sequence>